<evidence type="ECO:0000313" key="3">
    <source>
        <dbReference type="Proteomes" id="UP000248857"/>
    </source>
</evidence>
<keyword evidence="3" id="KW-1185">Reference proteome</keyword>
<dbReference type="RefSeq" id="WP_110986028.1">
    <property type="nucleotide sequence ID" value="NZ_CAWNWM010000005.1"/>
</dbReference>
<dbReference type="Proteomes" id="UP000248857">
    <property type="component" value="Unassembled WGS sequence"/>
</dbReference>
<feature type="compositionally biased region" description="Basic and acidic residues" evidence="1">
    <location>
        <begin position="15"/>
        <end position="29"/>
    </location>
</feature>
<evidence type="ECO:0000313" key="2">
    <source>
        <dbReference type="EMBL" id="PZD73585.1"/>
    </source>
</evidence>
<name>A0A2W1JQ94_9CYAN</name>
<protein>
    <recommendedName>
        <fullName evidence="4">DUF29 domain-containing protein</fullName>
    </recommendedName>
</protein>
<organism evidence="2 3">
    <name type="scientific">Acaryochloris thomasi RCC1774</name>
    <dbReference type="NCBI Taxonomy" id="1764569"/>
    <lineage>
        <taxon>Bacteria</taxon>
        <taxon>Bacillati</taxon>
        <taxon>Cyanobacteriota</taxon>
        <taxon>Cyanophyceae</taxon>
        <taxon>Acaryochloridales</taxon>
        <taxon>Acaryochloridaceae</taxon>
        <taxon>Acaryochloris</taxon>
        <taxon>Acaryochloris thomasi</taxon>
    </lineage>
</organism>
<dbReference type="PANTHER" id="PTHR34235">
    <property type="entry name" value="SLR1203 PROTEIN-RELATED"/>
    <property type="match status" value="1"/>
</dbReference>
<dbReference type="Pfam" id="PF01724">
    <property type="entry name" value="DUF29"/>
    <property type="match status" value="1"/>
</dbReference>
<feature type="region of interest" description="Disordered" evidence="1">
    <location>
        <begin position="1"/>
        <end position="40"/>
    </location>
</feature>
<reference evidence="2 3" key="1">
    <citation type="journal article" date="2018" name="Sci. Rep.">
        <title>A novel species of the marine cyanobacterium Acaryochloris with a unique pigment content and lifestyle.</title>
        <authorList>
            <person name="Partensky F."/>
            <person name="Six C."/>
            <person name="Ratin M."/>
            <person name="Garczarek L."/>
            <person name="Vaulot D."/>
            <person name="Probert I."/>
            <person name="Calteau A."/>
            <person name="Gourvil P."/>
            <person name="Marie D."/>
            <person name="Grebert T."/>
            <person name="Bouchier C."/>
            <person name="Le Panse S."/>
            <person name="Gachenot M."/>
            <person name="Rodriguez F."/>
            <person name="Garrido J.L."/>
        </authorList>
    </citation>
    <scope>NUCLEOTIDE SEQUENCE [LARGE SCALE GENOMIC DNA]</scope>
    <source>
        <strain evidence="2 3">RCC1774</strain>
    </source>
</reference>
<dbReference type="InterPro" id="IPR002636">
    <property type="entry name" value="DUF29"/>
</dbReference>
<sequence length="192" mass="22407">MPEEQANPPYKTIPHLHDAAGKVLPDSRHRSANGADSDSSTTLYEQDFVTWAETTAQLLQQRKFSNIELESLIEEIQDLARRDRRQLQSRLSELLLHLLKWQYQPEFRSYPQTENSWNENSWARSIDKQRDGIRDLLKDSPSLKALISESLDECYTRARKGAARETRKSIEVFPTLCPYQESQILDDNFWPN</sequence>
<comment type="caution">
    <text evidence="2">The sequence shown here is derived from an EMBL/GenBank/DDBJ whole genome shotgun (WGS) entry which is preliminary data.</text>
</comment>
<dbReference type="Gene3D" id="1.20.1220.20">
    <property type="entry name" value="Uncharcterised protein PF01724"/>
    <property type="match status" value="1"/>
</dbReference>
<dbReference type="EMBL" id="PQWO01000005">
    <property type="protein sequence ID" value="PZD73585.1"/>
    <property type="molecule type" value="Genomic_DNA"/>
</dbReference>
<gene>
    <name evidence="2" type="ORF">C1752_02066</name>
</gene>
<evidence type="ECO:0008006" key="4">
    <source>
        <dbReference type="Google" id="ProtNLM"/>
    </source>
</evidence>
<accession>A0A2W1JQ94</accession>
<dbReference type="AlphaFoldDB" id="A0A2W1JQ94"/>
<evidence type="ECO:0000256" key="1">
    <source>
        <dbReference type="SAM" id="MobiDB-lite"/>
    </source>
</evidence>
<dbReference type="OrthoDB" id="5769308at2"/>
<proteinExistence type="predicted"/>